<dbReference type="EMBL" id="BMNL01000004">
    <property type="protein sequence ID" value="GGP22322.1"/>
    <property type="molecule type" value="Genomic_DNA"/>
</dbReference>
<evidence type="ECO:0000313" key="2">
    <source>
        <dbReference type="EMBL" id="GGP22322.1"/>
    </source>
</evidence>
<proteinExistence type="predicted"/>
<evidence type="ECO:0000313" key="3">
    <source>
        <dbReference type="Proteomes" id="UP000610960"/>
    </source>
</evidence>
<accession>A0A830GVL5</accession>
<gene>
    <name evidence="2" type="ORF">GCM10007981_17920</name>
</gene>
<dbReference type="AlphaFoldDB" id="A0A830GVL5"/>
<protein>
    <submittedName>
        <fullName evidence="2">Uncharacterized protein</fullName>
    </submittedName>
</protein>
<reference evidence="2" key="1">
    <citation type="journal article" date="2014" name="Int. J. Syst. Evol. Microbiol.">
        <title>Complete genome sequence of Corynebacterium casei LMG S-19264T (=DSM 44701T), isolated from a smear-ripened cheese.</title>
        <authorList>
            <consortium name="US DOE Joint Genome Institute (JGI-PGF)"/>
            <person name="Walter F."/>
            <person name="Albersmeier A."/>
            <person name="Kalinowski J."/>
            <person name="Ruckert C."/>
        </authorList>
    </citation>
    <scope>NUCLEOTIDE SEQUENCE</scope>
    <source>
        <strain evidence="2">JCM 10088</strain>
    </source>
</reference>
<dbReference type="OrthoDB" id="24893at2157"/>
<name>A0A830GVL5_9CREN</name>
<organism evidence="2 3">
    <name type="scientific">Thermocladium modestius</name>
    <dbReference type="NCBI Taxonomy" id="62609"/>
    <lineage>
        <taxon>Archaea</taxon>
        <taxon>Thermoproteota</taxon>
        <taxon>Thermoprotei</taxon>
        <taxon>Thermoproteales</taxon>
        <taxon>Thermoproteaceae</taxon>
        <taxon>Thermocladium</taxon>
    </lineage>
</organism>
<sequence length="150" mass="17163">MENASTQVGSGDIDIVYFKNLRELISYLDQLILDNQRKAEAINKDIEALKSRVDKFQALQRIIEELIEKNKEVLPTAIELTGLKIYIDPRPTDEYDILKEGLDAIMDRNSVLKKVRDVVDILQSKVGQSDTMIVVEMRNGVPTKIVFRGW</sequence>
<comment type="caution">
    <text evidence="2">The sequence shown here is derived from an EMBL/GenBank/DDBJ whole genome shotgun (WGS) entry which is preliminary data.</text>
</comment>
<reference evidence="2" key="2">
    <citation type="submission" date="2020-09" db="EMBL/GenBank/DDBJ databases">
        <authorList>
            <person name="Sun Q."/>
            <person name="Ohkuma M."/>
        </authorList>
    </citation>
    <scope>NUCLEOTIDE SEQUENCE</scope>
    <source>
        <strain evidence="2">JCM 10088</strain>
    </source>
</reference>
<dbReference type="RefSeq" id="WP_188597060.1">
    <property type="nucleotide sequence ID" value="NZ_BMNL01000004.1"/>
</dbReference>
<dbReference type="Proteomes" id="UP000610960">
    <property type="component" value="Unassembled WGS sequence"/>
</dbReference>
<keyword evidence="1" id="KW-0175">Coiled coil</keyword>
<feature type="coiled-coil region" evidence="1">
    <location>
        <begin position="32"/>
        <end position="59"/>
    </location>
</feature>
<evidence type="ECO:0000256" key="1">
    <source>
        <dbReference type="SAM" id="Coils"/>
    </source>
</evidence>
<keyword evidence="3" id="KW-1185">Reference proteome</keyword>